<dbReference type="AlphaFoldDB" id="A0A0A8XPZ9"/>
<protein>
    <submittedName>
        <fullName evidence="1">Uncharacterized protein</fullName>
    </submittedName>
</protein>
<proteinExistence type="predicted"/>
<name>A0A0A8XPZ9_ARUDO</name>
<sequence>MEVVLRLLLWPEVKEMANLGRIGRGGLGCCQISLDPVEIERPRSHTGSLVSSSLCSMLEQPEVKEKAVVTSDLRIYNVYAACVPRLCVCVYVHGGDRRCYLCQRCGVFFLFSVSVFLLRCVCACTWTSPPVSSVVGLFAGETEEQGSIVTMESDHCQVLYCRSPFIFN</sequence>
<organism evidence="1">
    <name type="scientific">Arundo donax</name>
    <name type="common">Giant reed</name>
    <name type="synonym">Donax arundinaceus</name>
    <dbReference type="NCBI Taxonomy" id="35708"/>
    <lineage>
        <taxon>Eukaryota</taxon>
        <taxon>Viridiplantae</taxon>
        <taxon>Streptophyta</taxon>
        <taxon>Embryophyta</taxon>
        <taxon>Tracheophyta</taxon>
        <taxon>Spermatophyta</taxon>
        <taxon>Magnoliopsida</taxon>
        <taxon>Liliopsida</taxon>
        <taxon>Poales</taxon>
        <taxon>Poaceae</taxon>
        <taxon>PACMAD clade</taxon>
        <taxon>Arundinoideae</taxon>
        <taxon>Arundineae</taxon>
        <taxon>Arundo</taxon>
    </lineage>
</organism>
<reference evidence="1" key="1">
    <citation type="submission" date="2014-09" db="EMBL/GenBank/DDBJ databases">
        <authorList>
            <person name="Magalhaes I.L.F."/>
            <person name="Oliveira U."/>
            <person name="Santos F.R."/>
            <person name="Vidigal T.H.D.A."/>
            <person name="Brescovit A.D."/>
            <person name="Santos A.J."/>
        </authorList>
    </citation>
    <scope>NUCLEOTIDE SEQUENCE</scope>
    <source>
        <tissue evidence="1">Shoot tissue taken approximately 20 cm above the soil surface</tissue>
    </source>
</reference>
<reference evidence="1" key="2">
    <citation type="journal article" date="2015" name="Data Brief">
        <title>Shoot transcriptome of the giant reed, Arundo donax.</title>
        <authorList>
            <person name="Barrero R.A."/>
            <person name="Guerrero F.D."/>
            <person name="Moolhuijzen P."/>
            <person name="Goolsby J.A."/>
            <person name="Tidwell J."/>
            <person name="Bellgard S.E."/>
            <person name="Bellgard M.I."/>
        </authorList>
    </citation>
    <scope>NUCLEOTIDE SEQUENCE</scope>
    <source>
        <tissue evidence="1">Shoot tissue taken approximately 20 cm above the soil surface</tissue>
    </source>
</reference>
<dbReference type="EMBL" id="GBRH01281976">
    <property type="protein sequence ID" value="JAD15919.1"/>
    <property type="molecule type" value="Transcribed_RNA"/>
</dbReference>
<evidence type="ECO:0000313" key="1">
    <source>
        <dbReference type="EMBL" id="JAD15919.1"/>
    </source>
</evidence>
<accession>A0A0A8XPZ9</accession>